<evidence type="ECO:0000256" key="1">
    <source>
        <dbReference type="SAM" id="MobiDB-lite"/>
    </source>
</evidence>
<feature type="region of interest" description="Disordered" evidence="1">
    <location>
        <begin position="49"/>
        <end position="70"/>
    </location>
</feature>
<evidence type="ECO:0000256" key="2">
    <source>
        <dbReference type="SAM" id="Phobius"/>
    </source>
</evidence>
<feature type="compositionally biased region" description="Polar residues" evidence="1">
    <location>
        <begin position="49"/>
        <end position="58"/>
    </location>
</feature>
<accession>A0ABT8DWQ2</accession>
<protein>
    <submittedName>
        <fullName evidence="3">Uncharacterized protein</fullName>
    </submittedName>
</protein>
<reference evidence="3 4" key="1">
    <citation type="submission" date="2023-06" db="EMBL/GenBank/DDBJ databases">
        <title>Pelomonas sp. PFR6 16S ribosomal RNA gene Genome sequencing and assembly.</title>
        <authorList>
            <person name="Woo H."/>
        </authorList>
    </citation>
    <scope>NUCLEOTIDE SEQUENCE [LARGE SCALE GENOMIC DNA]</scope>
    <source>
        <strain evidence="3 4">PFR6</strain>
    </source>
</reference>
<evidence type="ECO:0000313" key="4">
    <source>
        <dbReference type="Proteomes" id="UP001228044"/>
    </source>
</evidence>
<dbReference type="RefSeq" id="WP_290359834.1">
    <property type="nucleotide sequence ID" value="NZ_JAUHHC010000004.1"/>
</dbReference>
<comment type="caution">
    <text evidence="3">The sequence shown here is derived from an EMBL/GenBank/DDBJ whole genome shotgun (WGS) entry which is preliminary data.</text>
</comment>
<proteinExistence type="predicted"/>
<keyword evidence="4" id="KW-1185">Reference proteome</keyword>
<feature type="transmembrane region" description="Helical" evidence="2">
    <location>
        <begin position="82"/>
        <end position="101"/>
    </location>
</feature>
<dbReference type="Proteomes" id="UP001228044">
    <property type="component" value="Unassembled WGS sequence"/>
</dbReference>
<keyword evidence="2" id="KW-1133">Transmembrane helix</keyword>
<keyword evidence="2" id="KW-0472">Membrane</keyword>
<organism evidence="3 4">
    <name type="scientific">Roseateles violae</name>
    <dbReference type="NCBI Taxonomy" id="3058042"/>
    <lineage>
        <taxon>Bacteria</taxon>
        <taxon>Pseudomonadati</taxon>
        <taxon>Pseudomonadota</taxon>
        <taxon>Betaproteobacteria</taxon>
        <taxon>Burkholderiales</taxon>
        <taxon>Sphaerotilaceae</taxon>
        <taxon>Roseateles</taxon>
    </lineage>
</organism>
<gene>
    <name evidence="3" type="ORF">QWJ38_14550</name>
</gene>
<dbReference type="EMBL" id="JAUHHC010000004">
    <property type="protein sequence ID" value="MDN3921510.1"/>
    <property type="molecule type" value="Genomic_DNA"/>
</dbReference>
<keyword evidence="2" id="KW-0812">Transmembrane</keyword>
<name>A0ABT8DWQ2_9BURK</name>
<sequence>MLELFMPALNNLAGGLGKGLGDAIGGGGGGPSTSGGFNDARSSFDASGWTVSTGSSKATGGARSGAGADLSGQATMPLANTASQAGVMWPLALLLLGMVFIKKKGGK</sequence>
<evidence type="ECO:0000313" key="3">
    <source>
        <dbReference type="EMBL" id="MDN3921510.1"/>
    </source>
</evidence>